<evidence type="ECO:0000313" key="2">
    <source>
        <dbReference type="Proteomes" id="UP000436006"/>
    </source>
</evidence>
<accession>A0A7K1SFQ5</accession>
<dbReference type="EMBL" id="WPIN01000008">
    <property type="protein sequence ID" value="MVM32583.1"/>
    <property type="molecule type" value="Genomic_DNA"/>
</dbReference>
<keyword evidence="2" id="KW-1185">Reference proteome</keyword>
<dbReference type="RefSeq" id="WP_157587307.1">
    <property type="nucleotide sequence ID" value="NZ_WPIN01000008.1"/>
</dbReference>
<evidence type="ECO:0000313" key="1">
    <source>
        <dbReference type="EMBL" id="MVM32583.1"/>
    </source>
</evidence>
<reference evidence="1 2" key="1">
    <citation type="submission" date="2019-12" db="EMBL/GenBank/DDBJ databases">
        <title>Spirosoma sp. HMF4905 genome sequencing and assembly.</title>
        <authorList>
            <person name="Kang H."/>
            <person name="Cha I."/>
            <person name="Kim H."/>
            <person name="Joh K."/>
        </authorList>
    </citation>
    <scope>NUCLEOTIDE SEQUENCE [LARGE SCALE GENOMIC DNA]</scope>
    <source>
        <strain evidence="1 2">HMF4905</strain>
    </source>
</reference>
<protein>
    <recommendedName>
        <fullName evidence="3">DUF4276 family protein</fullName>
    </recommendedName>
</protein>
<organism evidence="1 2">
    <name type="scientific">Spirosoma arboris</name>
    <dbReference type="NCBI Taxonomy" id="2682092"/>
    <lineage>
        <taxon>Bacteria</taxon>
        <taxon>Pseudomonadati</taxon>
        <taxon>Bacteroidota</taxon>
        <taxon>Cytophagia</taxon>
        <taxon>Cytophagales</taxon>
        <taxon>Cytophagaceae</taxon>
        <taxon>Spirosoma</taxon>
    </lineage>
</organism>
<sequence length="190" mass="21638">MVKLGIICEGETEPIILDTPEFRIFVAQYDIELVAVTQVGGKKEYGVERIDKHRKILLDKGVERIIVLIDLDNDSCITFTKQELIQYPDQIVVVAVKEFENWYLADSLALSQFVGVPVNIPDPEMDQDPITTIINLGLEARRFKRYRKSKVLLAKDMHRHGFTIEKAAQHPNCPSAHYFLTKLQTLASAN</sequence>
<name>A0A7K1SFQ5_9BACT</name>
<gene>
    <name evidence="1" type="ORF">GO755_21260</name>
</gene>
<dbReference type="AlphaFoldDB" id="A0A7K1SFQ5"/>
<comment type="caution">
    <text evidence="1">The sequence shown here is derived from an EMBL/GenBank/DDBJ whole genome shotgun (WGS) entry which is preliminary data.</text>
</comment>
<dbReference type="Proteomes" id="UP000436006">
    <property type="component" value="Unassembled WGS sequence"/>
</dbReference>
<proteinExistence type="predicted"/>
<evidence type="ECO:0008006" key="3">
    <source>
        <dbReference type="Google" id="ProtNLM"/>
    </source>
</evidence>